<dbReference type="InterPro" id="IPR036736">
    <property type="entry name" value="ACP-like_sf"/>
</dbReference>
<dbReference type="InterPro" id="IPR009081">
    <property type="entry name" value="PP-bd_ACP"/>
</dbReference>
<dbReference type="PATRIC" id="fig|1705565.3.peg.134"/>
<organism evidence="2 3">
    <name type="scientific">Paenibacillus solani</name>
    <dbReference type="NCBI Taxonomy" id="1705565"/>
    <lineage>
        <taxon>Bacteria</taxon>
        <taxon>Bacillati</taxon>
        <taxon>Bacillota</taxon>
        <taxon>Bacilli</taxon>
        <taxon>Bacillales</taxon>
        <taxon>Paenibacillaceae</taxon>
        <taxon>Paenibacillus</taxon>
    </lineage>
</organism>
<gene>
    <name evidence="2" type="ORF">AM231_21065</name>
</gene>
<evidence type="ECO:0000259" key="1">
    <source>
        <dbReference type="PROSITE" id="PS50075"/>
    </source>
</evidence>
<dbReference type="SUPFAM" id="SSF47336">
    <property type="entry name" value="ACP-like"/>
    <property type="match status" value="1"/>
</dbReference>
<dbReference type="EMBL" id="LIUT01000005">
    <property type="protein sequence ID" value="KOR82056.1"/>
    <property type="molecule type" value="Genomic_DNA"/>
</dbReference>
<dbReference type="PROSITE" id="PS50075">
    <property type="entry name" value="CARRIER"/>
    <property type="match status" value="1"/>
</dbReference>
<dbReference type="Pfam" id="PF00550">
    <property type="entry name" value="PP-binding"/>
    <property type="match status" value="1"/>
</dbReference>
<name>A0A0M1NIP8_9BACL</name>
<feature type="domain" description="Carrier" evidence="1">
    <location>
        <begin position="1"/>
        <end position="80"/>
    </location>
</feature>
<dbReference type="Proteomes" id="UP000036932">
    <property type="component" value="Unassembled WGS sequence"/>
</dbReference>
<evidence type="ECO:0000313" key="2">
    <source>
        <dbReference type="EMBL" id="KOR82056.1"/>
    </source>
</evidence>
<comment type="caution">
    <text evidence="2">The sequence shown here is derived from an EMBL/GenBank/DDBJ whole genome shotgun (WGS) entry which is preliminary data.</text>
</comment>
<protein>
    <recommendedName>
        <fullName evidence="1">Carrier domain-containing protein</fullName>
    </recommendedName>
</protein>
<proteinExistence type="predicted"/>
<dbReference type="RefSeq" id="WP_054404379.1">
    <property type="nucleotide sequence ID" value="NZ_LIUT01000005.1"/>
</dbReference>
<reference evidence="3" key="1">
    <citation type="submission" date="2015-08" db="EMBL/GenBank/DDBJ databases">
        <title>Genome sequencing project for genomic taxonomy and phylogenomics of Bacillus-like bacteria.</title>
        <authorList>
            <person name="Liu B."/>
            <person name="Wang J."/>
            <person name="Zhu Y."/>
            <person name="Liu G."/>
            <person name="Chen Q."/>
            <person name="Chen Z."/>
            <person name="Lan J."/>
            <person name="Che J."/>
            <person name="Ge C."/>
            <person name="Shi H."/>
            <person name="Pan Z."/>
            <person name="Liu X."/>
        </authorList>
    </citation>
    <scope>NUCLEOTIDE SEQUENCE [LARGE SCALE GENOMIC DNA]</scope>
    <source>
        <strain evidence="3">FJAT-22460</strain>
    </source>
</reference>
<dbReference type="Gene3D" id="1.10.1200.10">
    <property type="entry name" value="ACP-like"/>
    <property type="match status" value="1"/>
</dbReference>
<keyword evidence="3" id="KW-1185">Reference proteome</keyword>
<sequence>MNRDEIEQEITDIIKKMLQLSFVDHDTVLIGTAGVLDSMTLIRLLAELEKRFDFTMDEEDLTLDSISSVKHLTEWVIQSKRENS</sequence>
<accession>A0A0M1NIP8</accession>
<dbReference type="AlphaFoldDB" id="A0A0M1NIP8"/>
<dbReference type="OrthoDB" id="2626117at2"/>
<evidence type="ECO:0000313" key="3">
    <source>
        <dbReference type="Proteomes" id="UP000036932"/>
    </source>
</evidence>